<dbReference type="Proteomes" id="UP000043764">
    <property type="component" value="Unassembled WGS sequence"/>
</dbReference>
<evidence type="ECO:0000256" key="1">
    <source>
        <dbReference type="SAM" id="Phobius"/>
    </source>
</evidence>
<proteinExistence type="predicted"/>
<dbReference type="STRING" id="481446.NIT7645_00910"/>
<keyword evidence="1" id="KW-0812">Transmembrane</keyword>
<sequence length="150" mass="16523">MNEPSPDNEFQSAHAALLMASFAAATGRALLPGADARRLYHAPFPVLSHDTAADPVLTYGNLAAQALWEMDWAQLTSMPSRLTAEPGHRGQRDAMFAQMREKGFFENYAGVRISATGKRFEIREAVIWRLVDADGVLLGEAATFRDYLPL</sequence>
<keyword evidence="1" id="KW-1133">Transmembrane helix</keyword>
<dbReference type="AlphaFoldDB" id="A0A0H5D3M9"/>
<organism evidence="3 4">
    <name type="scientific">Phaeobacter italicus</name>
    <dbReference type="NCBI Taxonomy" id="481446"/>
    <lineage>
        <taxon>Bacteria</taxon>
        <taxon>Pseudomonadati</taxon>
        <taxon>Pseudomonadota</taxon>
        <taxon>Alphaproteobacteria</taxon>
        <taxon>Rhodobacterales</taxon>
        <taxon>Roseobacteraceae</taxon>
        <taxon>Phaeobacter</taxon>
    </lineage>
</organism>
<gene>
    <name evidence="3" type="ORF">NIT7321_02513</name>
</gene>
<name>A0A0H5D3M9_9RHOB</name>
<keyword evidence="1" id="KW-0472">Membrane</keyword>
<accession>A0A0H5D3M9</accession>
<dbReference type="Pfam" id="PF08670">
    <property type="entry name" value="MEKHLA"/>
    <property type="match status" value="1"/>
</dbReference>
<evidence type="ECO:0000259" key="2">
    <source>
        <dbReference type="Pfam" id="PF08670"/>
    </source>
</evidence>
<keyword evidence="4" id="KW-1185">Reference proteome</keyword>
<dbReference type="RefSeq" id="WP_050673636.1">
    <property type="nucleotide sequence ID" value="NZ_CVRL01000033.1"/>
</dbReference>
<dbReference type="InterPro" id="IPR013978">
    <property type="entry name" value="MEKHLA"/>
</dbReference>
<protein>
    <submittedName>
        <fullName evidence="3">MEKHLA domain protein</fullName>
    </submittedName>
</protein>
<dbReference type="EMBL" id="CVRL01000033">
    <property type="protein sequence ID" value="CRL11644.1"/>
    <property type="molecule type" value="Genomic_DNA"/>
</dbReference>
<reference evidence="4" key="1">
    <citation type="submission" date="2015-05" db="EMBL/GenBank/DDBJ databases">
        <authorList>
            <person name="Rodrigo-Torres Lidia"/>
            <person name="Arahal R.David."/>
        </authorList>
    </citation>
    <scope>NUCLEOTIDE SEQUENCE [LARGE SCALE GENOMIC DNA]</scope>
    <source>
        <strain evidence="4">CECT 7321</strain>
    </source>
</reference>
<feature type="domain" description="MEKHLA" evidence="2">
    <location>
        <begin position="13"/>
        <end position="147"/>
    </location>
</feature>
<evidence type="ECO:0000313" key="3">
    <source>
        <dbReference type="EMBL" id="CRL11644.1"/>
    </source>
</evidence>
<feature type="transmembrane region" description="Helical" evidence="1">
    <location>
        <begin position="12"/>
        <end position="31"/>
    </location>
</feature>
<evidence type="ECO:0000313" key="4">
    <source>
        <dbReference type="Proteomes" id="UP000043764"/>
    </source>
</evidence>